<evidence type="ECO:0000313" key="4">
    <source>
        <dbReference type="EMBL" id="NIY56043.1"/>
    </source>
</evidence>
<dbReference type="GO" id="GO:0006508">
    <property type="term" value="P:proteolysis"/>
    <property type="evidence" value="ECO:0007669"/>
    <property type="project" value="InterPro"/>
</dbReference>
<dbReference type="Pfam" id="PF00246">
    <property type="entry name" value="Peptidase_M14"/>
    <property type="match status" value="1"/>
</dbReference>
<accession>A0AAP7KJT7</accession>
<dbReference type="EMBL" id="QPQM01000001">
    <property type="protein sequence ID" value="NIY56043.1"/>
    <property type="molecule type" value="Genomic_DNA"/>
</dbReference>
<evidence type="ECO:0000256" key="1">
    <source>
        <dbReference type="PROSITE-ProRule" id="PRU01379"/>
    </source>
</evidence>
<reference evidence="5" key="1">
    <citation type="submission" date="2015-02" db="EMBL/GenBank/DDBJ databases">
        <title>Complete genome sequence of Francisella noatunensis subsp. orientalis FNO190 isolated from farm-raised Nile tilapia in Brazil.</title>
        <authorList>
            <person name="Figueiredo H.C.P."/>
            <person name="Leal C.A.G."/>
            <person name="Pereira F.L."/>
            <person name="Soares S.C."/>
            <person name="Goncalves L.A."/>
            <person name="Dorella F.A."/>
            <person name="Carvalho A.F."/>
            <person name="Azevedo V.A.C."/>
        </authorList>
    </citation>
    <scope>NUCLEOTIDE SEQUENCE [LARGE SCALE GENOMIC DNA]</scope>
    <source>
        <strain evidence="5">FNO190</strain>
    </source>
</reference>
<reference evidence="3" key="2">
    <citation type="submission" date="2017-08" db="EMBL/GenBank/DDBJ databases">
        <title>Complete Genome Sequence of Francisella noatunensis subsp. orientalis strain FNO190.</title>
        <authorList>
            <person name="Pereira F.L."/>
            <person name="Goncalves L.A."/>
            <person name="Guilherme T.C."/>
            <person name="Soares S.C."/>
            <person name="Dorella F.A."/>
            <person name="Carvalho A.F."/>
            <person name="Leibowitz M.P."/>
            <person name="Leal C.A.G."/>
            <person name="Azevedo V.A.C."/>
            <person name="Figueiredo H.C.P."/>
        </authorList>
    </citation>
    <scope>NUCLEOTIDE SEQUENCE</scope>
    <source>
        <strain evidence="3">FNO190</strain>
    </source>
</reference>
<dbReference type="InterPro" id="IPR000834">
    <property type="entry name" value="Peptidase_M14"/>
</dbReference>
<name>A0AAP7KJT7_9GAMM</name>
<dbReference type="Proteomes" id="UP000774689">
    <property type="component" value="Unassembled WGS sequence"/>
</dbReference>
<feature type="domain" description="Peptidase M14" evidence="2">
    <location>
        <begin position="28"/>
        <end position="304"/>
    </location>
</feature>
<dbReference type="GeneID" id="45432320"/>
<comment type="similarity">
    <text evidence="1">Belongs to the peptidase M14 family.</text>
</comment>
<comment type="caution">
    <text evidence="1">Lacks conserved residue(s) required for the propagation of feature annotation.</text>
</comment>
<evidence type="ECO:0000313" key="5">
    <source>
        <dbReference type="Proteomes" id="UP000035930"/>
    </source>
</evidence>
<dbReference type="AlphaFoldDB" id="A0AAP7KJT7"/>
<evidence type="ECO:0000313" key="6">
    <source>
        <dbReference type="Proteomes" id="UP000774689"/>
    </source>
</evidence>
<dbReference type="GO" id="GO:0008270">
    <property type="term" value="F:zinc ion binding"/>
    <property type="evidence" value="ECO:0007669"/>
    <property type="project" value="InterPro"/>
</dbReference>
<dbReference type="Proteomes" id="UP000035930">
    <property type="component" value="Chromosome"/>
</dbReference>
<dbReference type="RefSeq" id="WP_014714241.1">
    <property type="nucleotide sequence ID" value="NZ_CP011923.2"/>
</dbReference>
<organism evidence="4 6">
    <name type="scientific">Francisella orientalis</name>
    <dbReference type="NCBI Taxonomy" id="299583"/>
    <lineage>
        <taxon>Bacteria</taxon>
        <taxon>Pseudomonadati</taxon>
        <taxon>Pseudomonadota</taxon>
        <taxon>Gammaproteobacteria</taxon>
        <taxon>Thiotrichales</taxon>
        <taxon>Francisellaceae</taxon>
        <taxon>Francisella</taxon>
    </lineage>
</organism>
<dbReference type="PROSITE" id="PS52035">
    <property type="entry name" value="PEPTIDASE_M14"/>
    <property type="match status" value="1"/>
</dbReference>
<keyword evidence="5" id="KW-1185">Reference proteome</keyword>
<gene>
    <name evidence="4" type="ORF">CHQ83_00960</name>
    <name evidence="3" type="ORF">FNO190_0126</name>
</gene>
<proteinExistence type="inferred from homology"/>
<evidence type="ECO:0000259" key="2">
    <source>
        <dbReference type="PROSITE" id="PS52035"/>
    </source>
</evidence>
<evidence type="ECO:0000313" key="3">
    <source>
        <dbReference type="EMBL" id="AKN88007.1"/>
    </source>
</evidence>
<sequence>MSTQYHIGTPGKKWGSEEKVQWLSEQSKKRSYKEEAEKKILALSNDFDIDVYGELDYPVGSYKLYALKTKNWDASKPYILVTGGVHGYETSGVQGTISFAATRVREFTSDYNILILPCLSPWGYETINRWNPNAMDPNRSFYLESGCDESVFAMKYINSLNIELLMHIDLHETTDTDDSEFRPALVAREGITIDKWGIPDGFYLVANNRNPHYDFQKYIINVVAKVTHIAPTDPSINILGDDIIRDGIMACDSDKEKLCMSLSKAEYTTTTEVYPDSPRTNPQECILAQVATIVAGLNFISQQK</sequence>
<reference evidence="4" key="3">
    <citation type="journal article" date="2020" name="Int. J. Syst. Evol. Microbiol.">
        <title>Reclassification of Francisella noatunensis subsp. orientalis Ottem et al. 2009 as Francisella orientalis sp. nov., Francisella noatunensis subsp. chilensis subsp. nov. and emended description of Francisella noatunensis.</title>
        <authorList>
            <person name="Ramirez-Paredes J.G."/>
            <person name="Larsson P."/>
            <person name="Thompson K.D."/>
            <person name="Penman D.J."/>
            <person name="Busse H.J."/>
            <person name="Ohrman C."/>
            <person name="Sjodin A."/>
            <person name="Soto E."/>
            <person name="Richards R.H."/>
            <person name="Adams A."/>
            <person name="Colquhoun D.J."/>
        </authorList>
    </citation>
    <scope>NUCLEOTIDE SEQUENCE</scope>
    <source>
        <strain evidence="4">LADL-07285A</strain>
    </source>
</reference>
<dbReference type="CDD" id="cd06231">
    <property type="entry name" value="M14_REP34-like"/>
    <property type="match status" value="1"/>
</dbReference>
<dbReference type="SUPFAM" id="SSF53187">
    <property type="entry name" value="Zn-dependent exopeptidases"/>
    <property type="match status" value="1"/>
</dbReference>
<dbReference type="Gene3D" id="3.40.630.10">
    <property type="entry name" value="Zn peptidases"/>
    <property type="match status" value="1"/>
</dbReference>
<dbReference type="EMBL" id="CP011923">
    <property type="protein sequence ID" value="AKN88007.1"/>
    <property type="molecule type" value="Genomic_DNA"/>
</dbReference>
<dbReference type="GO" id="GO:0004181">
    <property type="term" value="F:metallocarboxypeptidase activity"/>
    <property type="evidence" value="ECO:0007669"/>
    <property type="project" value="InterPro"/>
</dbReference>
<protein>
    <submittedName>
        <fullName evidence="4">Peptidase</fullName>
    </submittedName>
</protein>